<evidence type="ECO:0000256" key="1">
    <source>
        <dbReference type="SAM" id="MobiDB-lite"/>
    </source>
</evidence>
<dbReference type="Proteomes" id="UP001328107">
    <property type="component" value="Unassembled WGS sequence"/>
</dbReference>
<feature type="non-terminal residue" evidence="2">
    <location>
        <position position="102"/>
    </location>
</feature>
<name>A0AAN5I562_9BILA</name>
<feature type="non-terminal residue" evidence="2">
    <location>
        <position position="1"/>
    </location>
</feature>
<organism evidence="2 3">
    <name type="scientific">Pristionchus mayeri</name>
    <dbReference type="NCBI Taxonomy" id="1317129"/>
    <lineage>
        <taxon>Eukaryota</taxon>
        <taxon>Metazoa</taxon>
        <taxon>Ecdysozoa</taxon>
        <taxon>Nematoda</taxon>
        <taxon>Chromadorea</taxon>
        <taxon>Rhabditida</taxon>
        <taxon>Rhabditina</taxon>
        <taxon>Diplogasteromorpha</taxon>
        <taxon>Diplogasteroidea</taxon>
        <taxon>Neodiplogasteridae</taxon>
        <taxon>Pristionchus</taxon>
    </lineage>
</organism>
<evidence type="ECO:0000313" key="2">
    <source>
        <dbReference type="EMBL" id="GMR51121.1"/>
    </source>
</evidence>
<dbReference type="EMBL" id="BTRK01000005">
    <property type="protein sequence ID" value="GMR51121.1"/>
    <property type="molecule type" value="Genomic_DNA"/>
</dbReference>
<accession>A0AAN5I562</accession>
<gene>
    <name evidence="2" type="ORF">PMAYCL1PPCAC_21316</name>
</gene>
<dbReference type="AlphaFoldDB" id="A0AAN5I562"/>
<feature type="region of interest" description="Disordered" evidence="1">
    <location>
        <begin position="1"/>
        <end position="20"/>
    </location>
</feature>
<reference evidence="3" key="1">
    <citation type="submission" date="2022-10" db="EMBL/GenBank/DDBJ databases">
        <title>Genome assembly of Pristionchus species.</title>
        <authorList>
            <person name="Yoshida K."/>
            <person name="Sommer R.J."/>
        </authorList>
    </citation>
    <scope>NUCLEOTIDE SEQUENCE [LARGE SCALE GENOMIC DNA]</scope>
    <source>
        <strain evidence="3">RS5460</strain>
    </source>
</reference>
<sequence>LSRAMADTEDEYSPNVPRSSSLECAEGDAELPSIVFTVDTVCKLSNLNKLRPGKVHRFLVIPLYHSHVLWSYCLCAAVRAAGKDTKEKGKDHKSRASKAHGE</sequence>
<protein>
    <submittedName>
        <fullName evidence="2">Uncharacterized protein</fullName>
    </submittedName>
</protein>
<comment type="caution">
    <text evidence="2">The sequence shown here is derived from an EMBL/GenBank/DDBJ whole genome shotgun (WGS) entry which is preliminary data.</text>
</comment>
<proteinExistence type="predicted"/>
<evidence type="ECO:0000313" key="3">
    <source>
        <dbReference type="Proteomes" id="UP001328107"/>
    </source>
</evidence>
<keyword evidence="3" id="KW-1185">Reference proteome</keyword>